<dbReference type="AlphaFoldDB" id="A0A5B7HMZ9"/>
<keyword evidence="3" id="KW-1185">Reference proteome</keyword>
<accession>A0A5B7HMZ9</accession>
<organism evidence="2 3">
    <name type="scientific">Portunus trituberculatus</name>
    <name type="common">Swimming crab</name>
    <name type="synonym">Neptunus trituberculatus</name>
    <dbReference type="NCBI Taxonomy" id="210409"/>
    <lineage>
        <taxon>Eukaryota</taxon>
        <taxon>Metazoa</taxon>
        <taxon>Ecdysozoa</taxon>
        <taxon>Arthropoda</taxon>
        <taxon>Crustacea</taxon>
        <taxon>Multicrustacea</taxon>
        <taxon>Malacostraca</taxon>
        <taxon>Eumalacostraca</taxon>
        <taxon>Eucarida</taxon>
        <taxon>Decapoda</taxon>
        <taxon>Pleocyemata</taxon>
        <taxon>Brachyura</taxon>
        <taxon>Eubrachyura</taxon>
        <taxon>Portunoidea</taxon>
        <taxon>Portunidae</taxon>
        <taxon>Portuninae</taxon>
        <taxon>Portunus</taxon>
    </lineage>
</organism>
<feature type="region of interest" description="Disordered" evidence="1">
    <location>
        <begin position="111"/>
        <end position="151"/>
    </location>
</feature>
<feature type="compositionally biased region" description="Basic and acidic residues" evidence="1">
    <location>
        <begin position="1"/>
        <end position="12"/>
    </location>
</feature>
<feature type="region of interest" description="Disordered" evidence="1">
    <location>
        <begin position="1"/>
        <end position="86"/>
    </location>
</feature>
<evidence type="ECO:0000256" key="1">
    <source>
        <dbReference type="SAM" id="MobiDB-lite"/>
    </source>
</evidence>
<name>A0A5B7HMZ9_PORTR</name>
<proteinExistence type="predicted"/>
<feature type="compositionally biased region" description="Polar residues" evidence="1">
    <location>
        <begin position="64"/>
        <end position="74"/>
    </location>
</feature>
<dbReference type="Proteomes" id="UP000324222">
    <property type="component" value="Unassembled WGS sequence"/>
</dbReference>
<protein>
    <submittedName>
        <fullName evidence="2">Uncharacterized protein</fullName>
    </submittedName>
</protein>
<reference evidence="2 3" key="1">
    <citation type="submission" date="2019-05" db="EMBL/GenBank/DDBJ databases">
        <title>Another draft genome of Portunus trituberculatus and its Hox gene families provides insights of decapod evolution.</title>
        <authorList>
            <person name="Jeong J.-H."/>
            <person name="Song I."/>
            <person name="Kim S."/>
            <person name="Choi T."/>
            <person name="Kim D."/>
            <person name="Ryu S."/>
            <person name="Kim W."/>
        </authorList>
    </citation>
    <scope>NUCLEOTIDE SEQUENCE [LARGE SCALE GENOMIC DNA]</scope>
    <source>
        <tissue evidence="2">Muscle</tissue>
    </source>
</reference>
<feature type="compositionally biased region" description="Basic and acidic residues" evidence="1">
    <location>
        <begin position="75"/>
        <end position="85"/>
    </location>
</feature>
<dbReference type="EMBL" id="VSRR010032694">
    <property type="protein sequence ID" value="MPC71326.1"/>
    <property type="molecule type" value="Genomic_DNA"/>
</dbReference>
<feature type="compositionally biased region" description="Polar residues" evidence="1">
    <location>
        <begin position="44"/>
        <end position="57"/>
    </location>
</feature>
<gene>
    <name evidence="2" type="ORF">E2C01_065602</name>
</gene>
<evidence type="ECO:0000313" key="3">
    <source>
        <dbReference type="Proteomes" id="UP000324222"/>
    </source>
</evidence>
<evidence type="ECO:0000313" key="2">
    <source>
        <dbReference type="EMBL" id="MPC71326.1"/>
    </source>
</evidence>
<comment type="caution">
    <text evidence="2">The sequence shown here is derived from an EMBL/GenBank/DDBJ whole genome shotgun (WGS) entry which is preliminary data.</text>
</comment>
<sequence>MGVWRSRSDETAPPRPAPQQTIYVPAPPPVMNKWERGRPITTEEAASSTARVASPSQFPRLGGTTPSQLTTQEETATHDNNHGNTEDNIQLMQCIRTLTKELENLKQEVRQLRNNSNDGATVISDSARKDEEENTVTSGEGDGAKSVRPKQRKLKIKGVEKTLKVHDFMVHGFGKVEGVLNTCGNDEKKDKVFKGWIELYKHMTQFTKELDGVSLYQADNAP</sequence>